<dbReference type="KEGG" id="vha:VIBHAR_06804"/>
<protein>
    <submittedName>
        <fullName evidence="1">Uncharacterized protein</fullName>
    </submittedName>
</protein>
<accession>A7N7W0</accession>
<proteinExistence type="predicted"/>
<organism evidence="1 2">
    <name type="scientific">Vibrio campbellii (strain ATCC BAA-1116)</name>
    <dbReference type="NCBI Taxonomy" id="2902295"/>
    <lineage>
        <taxon>Bacteria</taxon>
        <taxon>Pseudomonadati</taxon>
        <taxon>Pseudomonadota</taxon>
        <taxon>Gammaproteobacteria</taxon>
        <taxon>Vibrionales</taxon>
        <taxon>Vibrionaceae</taxon>
        <taxon>Vibrio</taxon>
    </lineage>
</organism>
<sequence>MCLHQSHNVKFHNNEGTQILHWVQYTHLRANPSQFVFHK</sequence>
<dbReference type="AlphaFoldDB" id="A7N7W0"/>
<evidence type="ECO:0000313" key="2">
    <source>
        <dbReference type="Proteomes" id="UP000008152"/>
    </source>
</evidence>
<dbReference type="EMBL" id="CP000790">
    <property type="protein sequence ID" value="ABU74686.1"/>
    <property type="molecule type" value="Genomic_DNA"/>
</dbReference>
<name>A7N7W0_VIBC1</name>
<reference evidence="1 2" key="1">
    <citation type="submission" date="2007-08" db="EMBL/GenBank/DDBJ databases">
        <authorList>
            <consortium name="The Vibrio harveyi Genome Sequencing Project"/>
            <person name="Bassler B."/>
            <person name="Clifton S.W."/>
            <person name="Fulton L."/>
            <person name="Delehaunty K."/>
            <person name="Fronick C."/>
            <person name="Harrison M."/>
            <person name="Markivic C."/>
            <person name="Fulton R."/>
            <person name="Tin-Wollam A.-M."/>
            <person name="Shah N."/>
            <person name="Pepin K."/>
            <person name="Nash W."/>
            <person name="Thiruvilangam P."/>
            <person name="Bhonagiri V."/>
            <person name="Waters C."/>
            <person name="Tu K.C."/>
            <person name="Irgon J."/>
            <person name="Wilson R.K."/>
        </authorList>
    </citation>
    <scope>NUCLEOTIDE SEQUENCE [LARGE SCALE GENOMIC DNA]</scope>
    <source>
        <strain evidence="2">ATCC BAA-1116 / BB120</strain>
    </source>
</reference>
<dbReference type="Proteomes" id="UP000008152">
    <property type="component" value="Chromosome II"/>
</dbReference>
<evidence type="ECO:0000313" key="1">
    <source>
        <dbReference type="EMBL" id="ABU74686.1"/>
    </source>
</evidence>
<gene>
    <name evidence="1" type="ordered locus">VIBHAR_06804</name>
</gene>